<sequence length="71" mass="8137">MSRLIRQTHRWTSLVFALLVAGIFLALGLGSEPAQWVYFLPLAPLFLLLLTGLWLFVLPYLARSRRVARPE</sequence>
<reference evidence="2 3" key="1">
    <citation type="submission" date="2013-02" db="EMBL/GenBank/DDBJ databases">
        <authorList>
            <person name="Fiebig A."/>
            <person name="Goeker M."/>
            <person name="Klenk H.-P.P."/>
        </authorList>
    </citation>
    <scope>NUCLEOTIDE SEQUENCE [LARGE SCALE GENOMIC DNA]</scope>
    <source>
        <strain evidence="2 3">DSM 19309</strain>
    </source>
</reference>
<dbReference type="AlphaFoldDB" id="A0A017HVB2"/>
<feature type="transmembrane region" description="Helical" evidence="1">
    <location>
        <begin position="36"/>
        <end position="62"/>
    </location>
</feature>
<keyword evidence="1" id="KW-0812">Transmembrane</keyword>
<dbReference type="Proteomes" id="UP000019666">
    <property type="component" value="Unassembled WGS sequence"/>
</dbReference>
<keyword evidence="1" id="KW-1133">Transmembrane helix</keyword>
<feature type="transmembrane region" description="Helical" evidence="1">
    <location>
        <begin position="12"/>
        <end position="30"/>
    </location>
</feature>
<protein>
    <recommendedName>
        <fullName evidence="4">Transmembrane protein</fullName>
    </recommendedName>
</protein>
<gene>
    <name evidence="2" type="ORF">Rumeso_00160</name>
</gene>
<keyword evidence="1" id="KW-0472">Membrane</keyword>
<evidence type="ECO:0000313" key="2">
    <source>
        <dbReference type="EMBL" id="EYD78331.1"/>
    </source>
</evidence>
<dbReference type="EMBL" id="AOSK01000005">
    <property type="protein sequence ID" value="EYD78331.1"/>
    <property type="molecule type" value="Genomic_DNA"/>
</dbReference>
<evidence type="ECO:0000313" key="3">
    <source>
        <dbReference type="Proteomes" id="UP000019666"/>
    </source>
</evidence>
<name>A0A017HVB2_9RHOB</name>
<accession>A0A017HVB2</accession>
<keyword evidence="3" id="KW-1185">Reference proteome</keyword>
<evidence type="ECO:0000256" key="1">
    <source>
        <dbReference type="SAM" id="Phobius"/>
    </source>
</evidence>
<proteinExistence type="predicted"/>
<comment type="caution">
    <text evidence="2">The sequence shown here is derived from an EMBL/GenBank/DDBJ whole genome shotgun (WGS) entry which is preliminary data.</text>
</comment>
<organism evidence="2 3">
    <name type="scientific">Rubellimicrobium mesophilum DSM 19309</name>
    <dbReference type="NCBI Taxonomy" id="442562"/>
    <lineage>
        <taxon>Bacteria</taxon>
        <taxon>Pseudomonadati</taxon>
        <taxon>Pseudomonadota</taxon>
        <taxon>Alphaproteobacteria</taxon>
        <taxon>Rhodobacterales</taxon>
        <taxon>Roseobacteraceae</taxon>
        <taxon>Rubellimicrobium</taxon>
    </lineage>
</organism>
<dbReference type="OrthoDB" id="9812802at2"/>
<evidence type="ECO:0008006" key="4">
    <source>
        <dbReference type="Google" id="ProtNLM"/>
    </source>
</evidence>
<dbReference type="HOGENOM" id="CLU_2700907_0_0_5"/>
<dbReference type="PATRIC" id="fig|442562.3.peg.161"/>
<dbReference type="RefSeq" id="WP_037283142.1">
    <property type="nucleotide sequence ID" value="NZ_KK088615.1"/>
</dbReference>